<comment type="subcellular location">
    <subcellularLocation>
        <location evidence="1">Cytoplasm</location>
    </subcellularLocation>
</comment>
<reference evidence="6 7" key="1">
    <citation type="submission" date="2016-07" db="EMBL/GenBank/DDBJ databases">
        <title>Pervasive Adenine N6-methylation of Active Genes in Fungi.</title>
        <authorList>
            <consortium name="DOE Joint Genome Institute"/>
            <person name="Mondo S.J."/>
            <person name="Dannebaum R.O."/>
            <person name="Kuo R.C."/>
            <person name="Labutti K."/>
            <person name="Haridas S."/>
            <person name="Kuo A."/>
            <person name="Salamov A."/>
            <person name="Ahrendt S.R."/>
            <person name="Lipzen A."/>
            <person name="Sullivan W."/>
            <person name="Andreopoulos W.B."/>
            <person name="Clum A."/>
            <person name="Lindquist E."/>
            <person name="Daum C."/>
            <person name="Ramamoorthy G.K."/>
            <person name="Gryganskyi A."/>
            <person name="Culley D."/>
            <person name="Magnuson J.K."/>
            <person name="James T.Y."/>
            <person name="O'Malley M.A."/>
            <person name="Stajich J.E."/>
            <person name="Spatafora J.W."/>
            <person name="Visel A."/>
            <person name="Grigoriev I.V."/>
        </authorList>
    </citation>
    <scope>NUCLEOTIDE SEQUENCE [LARGE SCALE GENOMIC DNA]</scope>
    <source>
        <strain evidence="6 7">62-1032</strain>
    </source>
</reference>
<evidence type="ECO:0000313" key="6">
    <source>
        <dbReference type="EMBL" id="ORY77191.1"/>
    </source>
</evidence>
<evidence type="ECO:0000313" key="7">
    <source>
        <dbReference type="Proteomes" id="UP000193467"/>
    </source>
</evidence>
<dbReference type="GO" id="GO:0003341">
    <property type="term" value="P:cilium movement"/>
    <property type="evidence" value="ECO:0007669"/>
    <property type="project" value="TreeGrafter"/>
</dbReference>
<evidence type="ECO:0000256" key="3">
    <source>
        <dbReference type="ARBA" id="ARBA00022737"/>
    </source>
</evidence>
<name>A0A1Y2EZX3_9BASI</name>
<protein>
    <recommendedName>
        <fullName evidence="5">Tetratricopeptide repeat protein 29</fullName>
    </recommendedName>
</protein>
<dbReference type="PANTHER" id="PTHR46630">
    <property type="entry name" value="TETRATRICOPEPTIDE REPEAT PROTEIN 29"/>
    <property type="match status" value="1"/>
</dbReference>
<evidence type="ECO:0000256" key="1">
    <source>
        <dbReference type="ARBA" id="ARBA00004496"/>
    </source>
</evidence>
<proteinExistence type="predicted"/>
<sequence>MCLCELADLLTRRDPSAALFFLKQSLLIFCKLEDSYKEARTLFAIGSLASQGRDYPSAFAYFVQARVIFRQRGDSAEDANCSYQLGKLATKGQQYPAAVTYFEEASNLYHSQQQPLDEAWCYYRLALVLLKLKIADATEAAAVELPVDYLTEARNLFRDAGEREAEGSCLMRLGEILKEVEPELAKACLKEALDYIDPERDVKGRRTTVVLQQLEAEKKPPAAGPAKAW</sequence>
<evidence type="ECO:0000256" key="2">
    <source>
        <dbReference type="ARBA" id="ARBA00022490"/>
    </source>
</evidence>
<dbReference type="InterPro" id="IPR051476">
    <property type="entry name" value="Bac_ResReg_Asp_Phosphatase"/>
</dbReference>
<keyword evidence="3" id="KW-0677">Repeat</keyword>
<dbReference type="EMBL" id="MCGR01000032">
    <property type="protein sequence ID" value="ORY77191.1"/>
    <property type="molecule type" value="Genomic_DNA"/>
</dbReference>
<dbReference type="SUPFAM" id="SSF48452">
    <property type="entry name" value="TPR-like"/>
    <property type="match status" value="2"/>
</dbReference>
<gene>
    <name evidence="6" type="ORF">BCR35DRAFT_305458</name>
</gene>
<dbReference type="Gene3D" id="1.25.40.10">
    <property type="entry name" value="Tetratricopeptide repeat domain"/>
    <property type="match status" value="1"/>
</dbReference>
<dbReference type="GO" id="GO:0005929">
    <property type="term" value="C:cilium"/>
    <property type="evidence" value="ECO:0007669"/>
    <property type="project" value="TreeGrafter"/>
</dbReference>
<accession>A0A1Y2EZX3</accession>
<organism evidence="6 7">
    <name type="scientific">Leucosporidium creatinivorum</name>
    <dbReference type="NCBI Taxonomy" id="106004"/>
    <lineage>
        <taxon>Eukaryota</taxon>
        <taxon>Fungi</taxon>
        <taxon>Dikarya</taxon>
        <taxon>Basidiomycota</taxon>
        <taxon>Pucciniomycotina</taxon>
        <taxon>Microbotryomycetes</taxon>
        <taxon>Leucosporidiales</taxon>
        <taxon>Leucosporidium</taxon>
    </lineage>
</organism>
<dbReference type="AlphaFoldDB" id="A0A1Y2EZX3"/>
<evidence type="ECO:0000256" key="4">
    <source>
        <dbReference type="ARBA" id="ARBA00022803"/>
    </source>
</evidence>
<comment type="caution">
    <text evidence="6">The sequence shown here is derived from an EMBL/GenBank/DDBJ whole genome shotgun (WGS) entry which is preliminary data.</text>
</comment>
<dbReference type="InParanoid" id="A0A1Y2EZX3"/>
<evidence type="ECO:0000256" key="5">
    <source>
        <dbReference type="ARBA" id="ARBA00040665"/>
    </source>
</evidence>
<dbReference type="Pfam" id="PF14938">
    <property type="entry name" value="SNAP"/>
    <property type="match status" value="1"/>
</dbReference>
<dbReference type="Proteomes" id="UP000193467">
    <property type="component" value="Unassembled WGS sequence"/>
</dbReference>
<keyword evidence="7" id="KW-1185">Reference proteome</keyword>
<dbReference type="PANTHER" id="PTHR46630:SF1">
    <property type="entry name" value="TETRATRICOPEPTIDE REPEAT PROTEIN 29"/>
    <property type="match status" value="1"/>
</dbReference>
<dbReference type="GO" id="GO:0005737">
    <property type="term" value="C:cytoplasm"/>
    <property type="evidence" value="ECO:0007669"/>
    <property type="project" value="UniProtKB-SubCell"/>
</dbReference>
<keyword evidence="4" id="KW-0802">TPR repeat</keyword>
<dbReference type="OrthoDB" id="2536083at2759"/>
<keyword evidence="2" id="KW-0963">Cytoplasm</keyword>
<dbReference type="InterPro" id="IPR011990">
    <property type="entry name" value="TPR-like_helical_dom_sf"/>
</dbReference>